<sequence length="168" mass="19170">MLWKTIRKYLLRIFSPPLFFLFIFPSALWGLPDFVEVGMSKSTILNVEVPLEKVSIPQPEIADVIVISPWQILINGKALGETSLILWGRDNSVDILNLKVHSNRDYKLIMLEVRFAEVDRTALKELGFDLLVFGQDVHVGSWQQNITAFEMDQGGIDIDFAYKATLFL</sequence>
<evidence type="ECO:0000259" key="1">
    <source>
        <dbReference type="Pfam" id="PF13629"/>
    </source>
</evidence>
<gene>
    <name evidence="2" type="ORF">A2Z06_01750</name>
</gene>
<comment type="caution">
    <text evidence="2">The sequence shown here is derived from an EMBL/GenBank/DDBJ whole genome shotgun (WGS) entry which is preliminary data.</text>
</comment>
<proteinExistence type="predicted"/>
<dbReference type="Pfam" id="PF13629">
    <property type="entry name" value="T2SS-T3SS_pil_N"/>
    <property type="match status" value="1"/>
</dbReference>
<organism evidence="2 3">
    <name type="scientific">Candidatus Glassbacteria bacterium RBG_16_58_8</name>
    <dbReference type="NCBI Taxonomy" id="1817866"/>
    <lineage>
        <taxon>Bacteria</taxon>
        <taxon>Candidatus Glassiibacteriota</taxon>
    </lineage>
</organism>
<evidence type="ECO:0000313" key="3">
    <source>
        <dbReference type="Proteomes" id="UP000179034"/>
    </source>
</evidence>
<feature type="domain" description="Pilus formation protein N-terminal" evidence="1">
    <location>
        <begin position="35"/>
        <end position="100"/>
    </location>
</feature>
<reference evidence="2 3" key="1">
    <citation type="journal article" date="2016" name="Nat. Commun.">
        <title>Thousands of microbial genomes shed light on interconnected biogeochemical processes in an aquifer system.</title>
        <authorList>
            <person name="Anantharaman K."/>
            <person name="Brown C.T."/>
            <person name="Hug L.A."/>
            <person name="Sharon I."/>
            <person name="Castelle C.J."/>
            <person name="Probst A.J."/>
            <person name="Thomas B.C."/>
            <person name="Singh A."/>
            <person name="Wilkins M.J."/>
            <person name="Karaoz U."/>
            <person name="Brodie E.L."/>
            <person name="Williams K.H."/>
            <person name="Hubbard S.S."/>
            <person name="Banfield J.F."/>
        </authorList>
    </citation>
    <scope>NUCLEOTIDE SEQUENCE [LARGE SCALE GENOMIC DNA]</scope>
</reference>
<name>A0A1F5YD71_9BACT</name>
<dbReference type="Proteomes" id="UP000179034">
    <property type="component" value="Unassembled WGS sequence"/>
</dbReference>
<accession>A0A1F5YD71</accession>
<dbReference type="AlphaFoldDB" id="A0A1F5YD71"/>
<dbReference type="InterPro" id="IPR032789">
    <property type="entry name" value="T2SS-T3SS_pil_N"/>
</dbReference>
<evidence type="ECO:0000313" key="2">
    <source>
        <dbReference type="EMBL" id="OGF98094.1"/>
    </source>
</evidence>
<protein>
    <recommendedName>
        <fullName evidence="1">Pilus formation protein N-terminal domain-containing protein</fullName>
    </recommendedName>
</protein>
<dbReference type="EMBL" id="MFIW01000010">
    <property type="protein sequence ID" value="OGF98094.1"/>
    <property type="molecule type" value="Genomic_DNA"/>
</dbReference>